<accession>A0ABS3F8R1</accession>
<dbReference type="EC" id="6.3.3.2" evidence="4"/>
<keyword evidence="4" id="KW-0479">Metal-binding</keyword>
<dbReference type="PANTHER" id="PTHR23407:SF1">
    <property type="entry name" value="5-FORMYLTETRAHYDROFOLATE CYCLO-LIGASE"/>
    <property type="match status" value="1"/>
</dbReference>
<dbReference type="InterPro" id="IPR024185">
    <property type="entry name" value="FTHF_cligase-like_sf"/>
</dbReference>
<evidence type="ECO:0000256" key="3">
    <source>
        <dbReference type="ARBA" id="ARBA00022840"/>
    </source>
</evidence>
<keyword evidence="5" id="KW-0436">Ligase</keyword>
<comment type="catalytic activity">
    <reaction evidence="4">
        <text>(6S)-5-formyl-5,6,7,8-tetrahydrofolate + ATP = (6R)-5,10-methenyltetrahydrofolate + ADP + phosphate</text>
        <dbReference type="Rhea" id="RHEA:10488"/>
        <dbReference type="ChEBI" id="CHEBI:30616"/>
        <dbReference type="ChEBI" id="CHEBI:43474"/>
        <dbReference type="ChEBI" id="CHEBI:57455"/>
        <dbReference type="ChEBI" id="CHEBI:57457"/>
        <dbReference type="ChEBI" id="CHEBI:456216"/>
        <dbReference type="EC" id="6.3.3.2"/>
    </reaction>
</comment>
<comment type="caution">
    <text evidence="5">The sequence shown here is derived from an EMBL/GenBank/DDBJ whole genome shotgun (WGS) entry which is preliminary data.</text>
</comment>
<keyword evidence="2 4" id="KW-0547">Nucleotide-binding</keyword>
<dbReference type="InterPro" id="IPR037171">
    <property type="entry name" value="NagB/RpiA_transferase-like"/>
</dbReference>
<comment type="similarity">
    <text evidence="1 4">Belongs to the 5-formyltetrahydrofolate cyclo-ligase family.</text>
</comment>
<name>A0ABS3F8R1_9PROT</name>
<gene>
    <name evidence="5" type="ORF">J0X12_14890</name>
</gene>
<dbReference type="PANTHER" id="PTHR23407">
    <property type="entry name" value="ATPASE INHIBITOR/5-FORMYLTETRAHYDROFOLATE CYCLO-LIGASE"/>
    <property type="match status" value="1"/>
</dbReference>
<comment type="cofactor">
    <cofactor evidence="4">
        <name>Mg(2+)</name>
        <dbReference type="ChEBI" id="CHEBI:18420"/>
    </cofactor>
</comment>
<dbReference type="Proteomes" id="UP000664761">
    <property type="component" value="Unassembled WGS sequence"/>
</dbReference>
<evidence type="ECO:0000256" key="1">
    <source>
        <dbReference type="ARBA" id="ARBA00010638"/>
    </source>
</evidence>
<evidence type="ECO:0000313" key="5">
    <source>
        <dbReference type="EMBL" id="MBO0334910.1"/>
    </source>
</evidence>
<dbReference type="RefSeq" id="WP_207047226.1">
    <property type="nucleotide sequence ID" value="NZ_JAFLNC010000005.1"/>
</dbReference>
<reference evidence="5 6" key="1">
    <citation type="submission" date="2021-03" db="EMBL/GenBank/DDBJ databases">
        <title>Sneathiella sp. CAU 1612 isolated from Kang Won-do.</title>
        <authorList>
            <person name="Kim W."/>
        </authorList>
    </citation>
    <scope>NUCLEOTIDE SEQUENCE [LARGE SCALE GENOMIC DNA]</scope>
    <source>
        <strain evidence="5 6">CAU 1612</strain>
    </source>
</reference>
<keyword evidence="4" id="KW-0460">Magnesium</keyword>
<dbReference type="InterPro" id="IPR002698">
    <property type="entry name" value="FTHF_cligase"/>
</dbReference>
<dbReference type="Pfam" id="PF01812">
    <property type="entry name" value="5-FTHF_cyc-lig"/>
    <property type="match status" value="1"/>
</dbReference>
<dbReference type="Gene3D" id="3.40.50.10420">
    <property type="entry name" value="NagB/RpiA/CoA transferase-like"/>
    <property type="match status" value="1"/>
</dbReference>
<protein>
    <recommendedName>
        <fullName evidence="4">5-formyltetrahydrofolate cyclo-ligase</fullName>
        <ecNumber evidence="4">6.3.3.2</ecNumber>
    </recommendedName>
</protein>
<evidence type="ECO:0000313" key="6">
    <source>
        <dbReference type="Proteomes" id="UP000664761"/>
    </source>
</evidence>
<dbReference type="EMBL" id="JAFLNC010000005">
    <property type="protein sequence ID" value="MBO0334910.1"/>
    <property type="molecule type" value="Genomic_DNA"/>
</dbReference>
<proteinExistence type="inferred from homology"/>
<evidence type="ECO:0000256" key="2">
    <source>
        <dbReference type="ARBA" id="ARBA00022741"/>
    </source>
</evidence>
<dbReference type="SUPFAM" id="SSF100950">
    <property type="entry name" value="NagB/RpiA/CoA transferase-like"/>
    <property type="match status" value="1"/>
</dbReference>
<keyword evidence="3 4" id="KW-0067">ATP-binding</keyword>
<keyword evidence="6" id="KW-1185">Reference proteome</keyword>
<evidence type="ECO:0000256" key="4">
    <source>
        <dbReference type="RuleBase" id="RU361279"/>
    </source>
</evidence>
<sequence>MAEDDDIKTGFASPPCYAHELELFDNGYMGVDVQAALDVARWRKAKRDELIAARLKFSVKDRRALAQEITEELERILTPKAGMILSLYWPMKAEFDLRSWMKKLVEKGVRIALPVVREKAHPMIFREWKPDAEMEPGIWQIPTPVNTDEVTPHVVIAPLVGFDKDCYRLGYGGGYFDRTLAVLKPRPKVIGIGYPDSRLSSIFPQPHDIPMDMIVTGREGVISREP</sequence>
<organism evidence="5 6">
    <name type="scientific">Sneathiella sedimenti</name>
    <dbReference type="NCBI Taxonomy" id="2816034"/>
    <lineage>
        <taxon>Bacteria</taxon>
        <taxon>Pseudomonadati</taxon>
        <taxon>Pseudomonadota</taxon>
        <taxon>Alphaproteobacteria</taxon>
        <taxon>Sneathiellales</taxon>
        <taxon>Sneathiellaceae</taxon>
        <taxon>Sneathiella</taxon>
    </lineage>
</organism>
<dbReference type="NCBIfam" id="TIGR02727">
    <property type="entry name" value="MTHFS_bact"/>
    <property type="match status" value="1"/>
</dbReference>
<dbReference type="GO" id="GO:0030272">
    <property type="term" value="F:5-formyltetrahydrofolate cyclo-ligase activity"/>
    <property type="evidence" value="ECO:0007669"/>
    <property type="project" value="UniProtKB-EC"/>
</dbReference>